<proteinExistence type="predicted"/>
<reference evidence="1" key="1">
    <citation type="journal article" date="2014" name="J. Invertebr. Pathol.">
        <title>Classification, genetic variation and pathogenicity of Lymantria dispar nucleopolyhedrovirus isolates from Asia, Europe, and North America.</title>
        <authorList>
            <person name="Harrison R.L."/>
            <person name="Keena M.A."/>
            <person name="Rowley D.L."/>
        </authorList>
    </citation>
    <scope>NUCLEOTIDE SEQUENCE</scope>
    <source>
        <strain evidence="1">2161</strain>
    </source>
</reference>
<reference evidence="1" key="2">
    <citation type="submission" date="2015-04" db="EMBL/GenBank/DDBJ databases">
        <authorList>
            <person name="Harrison R.L."/>
            <person name="Keena M.A."/>
            <person name="Rowley D.L."/>
        </authorList>
    </citation>
    <scope>NUCLEOTIDE SEQUENCE</scope>
    <source>
        <strain evidence="1">2161</strain>
    </source>
</reference>
<accession>V9TL61</accession>
<sequence length="278" mass="30824">MLVQLALQRPVAGGVGAAFAVSNQKIKIRVNKARIANLAVQIAAPRIRPPVRRLVNETSLVEQQRAQHGVSRDQNEMLSLFPVGDEPHAARRHQHARIERDGARSKVFPYDSEERRVQPAALGVVGVVDGARRGRTVAREQRSRQVLHRSTRPIGFRAHHRLAPTPISSLYSVGDRLNDHSDRQTCSRLNVRSTAGRRTISTPCRRRCTTRWPPGCRCATTSIWCKPPAARPPAARCCSTSPTNGHCRAVYTPRPKCLSNALTSTSIRQCADTKNSTY</sequence>
<organismHost>
    <name type="scientific">Lepidoptera</name>
    <name type="common">moths &amp; butterflies</name>
    <dbReference type="NCBI Taxonomy" id="7088"/>
</organismHost>
<dbReference type="EMBL" id="KF695050">
    <property type="protein sequence ID" value="AHC69661.1"/>
    <property type="molecule type" value="Genomic_DNA"/>
</dbReference>
<protein>
    <submittedName>
        <fullName evidence="1">ORF-160 protein</fullName>
    </submittedName>
</protein>
<name>V9TL61_NPVLD</name>
<organism evidence="1">
    <name type="scientific">Lymantria dispar multicapsid nuclear polyhedrosis virus</name>
    <name type="common">LdMNPV</name>
    <dbReference type="NCBI Taxonomy" id="10449"/>
    <lineage>
        <taxon>Viruses</taxon>
        <taxon>Viruses incertae sedis</taxon>
        <taxon>Naldaviricetes</taxon>
        <taxon>Lefavirales</taxon>
        <taxon>Baculoviridae</taxon>
        <taxon>Alphabaculovirus</taxon>
        <taxon>Alphabaculovirus lydisparis</taxon>
    </lineage>
</organism>
<evidence type="ECO:0000313" key="1">
    <source>
        <dbReference type="EMBL" id="AHC69661.1"/>
    </source>
</evidence>